<accession>A0AAV4PNN1</accession>
<reference evidence="1 2" key="1">
    <citation type="submission" date="2021-06" db="EMBL/GenBank/DDBJ databases">
        <title>Caerostris extrusa draft genome.</title>
        <authorList>
            <person name="Kono N."/>
            <person name="Arakawa K."/>
        </authorList>
    </citation>
    <scope>NUCLEOTIDE SEQUENCE [LARGE SCALE GENOMIC DNA]</scope>
</reference>
<evidence type="ECO:0000313" key="2">
    <source>
        <dbReference type="Proteomes" id="UP001054945"/>
    </source>
</evidence>
<gene>
    <name evidence="1" type="ORF">CEXT_56251</name>
</gene>
<comment type="caution">
    <text evidence="1">The sequence shown here is derived from an EMBL/GenBank/DDBJ whole genome shotgun (WGS) entry which is preliminary data.</text>
</comment>
<dbReference type="Proteomes" id="UP001054945">
    <property type="component" value="Unassembled WGS sequence"/>
</dbReference>
<sequence length="54" mass="6087">MFSVALLRLRDASRIVLQRSDDDDVQRRVTVATAAIIRSGICDASRIVLQRFVL</sequence>
<feature type="non-terminal residue" evidence="1">
    <location>
        <position position="54"/>
    </location>
</feature>
<dbReference type="AlphaFoldDB" id="A0AAV4PNN1"/>
<proteinExistence type="predicted"/>
<name>A0AAV4PNN1_CAEEX</name>
<evidence type="ECO:0000313" key="1">
    <source>
        <dbReference type="EMBL" id="GIX98010.1"/>
    </source>
</evidence>
<keyword evidence="2" id="KW-1185">Reference proteome</keyword>
<dbReference type="EMBL" id="BPLR01004847">
    <property type="protein sequence ID" value="GIX98010.1"/>
    <property type="molecule type" value="Genomic_DNA"/>
</dbReference>
<organism evidence="1 2">
    <name type="scientific">Caerostris extrusa</name>
    <name type="common">Bark spider</name>
    <name type="synonym">Caerostris bankana</name>
    <dbReference type="NCBI Taxonomy" id="172846"/>
    <lineage>
        <taxon>Eukaryota</taxon>
        <taxon>Metazoa</taxon>
        <taxon>Ecdysozoa</taxon>
        <taxon>Arthropoda</taxon>
        <taxon>Chelicerata</taxon>
        <taxon>Arachnida</taxon>
        <taxon>Araneae</taxon>
        <taxon>Araneomorphae</taxon>
        <taxon>Entelegynae</taxon>
        <taxon>Araneoidea</taxon>
        <taxon>Araneidae</taxon>
        <taxon>Caerostris</taxon>
    </lineage>
</organism>
<protein>
    <submittedName>
        <fullName evidence="1">Uncharacterized protein</fullName>
    </submittedName>
</protein>